<sequence>MNKTIISLPLFLALSIGARGQSGLEYDLKKYATSSQTVVDERRWHNNDLENSRLYVARSMVSLVDYMMGRADSSAFDGLHRPEHNVLAASFDNVNATGRFIHYDGKRQTFGRLLAGGELHTERSGTLFGMAAYQRGEMTRTSLNYATHPEDYAPYFVADTLGQSAVNREIYTVYGGYSLALGGWQWGLEARYEGIAQARRQNPRHSNYTHSVGVGLGMSRVWQRNIVALTLRPEWSRQSIAAKSLLDGVRFMDFYGFGLWNRRESQGAVSYGRQQTLHGIGADMAWMHDGLWAWTLAAGWKYRSMNSEEANFKELFGSHTHHFHQQLIVERRFDKCFWLFQFSAKEYARSGSEHVYEQQVQHADEGLFDYVKVGTNQLYHSSGVSMDLRSKVISPVRLQSSVAMMAAVGWKRDEERYDSPQMKVANQTLTMSLGVEYKWQRGHFAWETGLNAGMQSGWDNSYNVTATTDAVQEAMAYTPYLLRGESRQTLEGRLVGLRKLSDKLAVGGFVKGGYLNSDYREMVNIRTGLFLRF</sequence>
<evidence type="ECO:0000259" key="1">
    <source>
        <dbReference type="Pfam" id="PF21012"/>
    </source>
</evidence>
<dbReference type="InterPro" id="IPR049236">
    <property type="entry name" value="DUF6850"/>
</dbReference>
<accession>U2P5G8</accession>
<dbReference type="PATRIC" id="fig|1115809.3.peg.1251"/>
<dbReference type="AlphaFoldDB" id="U2P5G8"/>
<gene>
    <name evidence="2" type="ORF">HMPREF9135_1696</name>
</gene>
<comment type="caution">
    <text evidence="2">The sequence shown here is derived from an EMBL/GenBank/DDBJ whole genome shotgun (WGS) entry which is preliminary data.</text>
</comment>
<evidence type="ECO:0000313" key="3">
    <source>
        <dbReference type="Proteomes" id="UP000016648"/>
    </source>
</evidence>
<organism evidence="2 3">
    <name type="scientific">Segatella baroniae F0067</name>
    <dbReference type="NCBI Taxonomy" id="1115809"/>
    <lineage>
        <taxon>Bacteria</taxon>
        <taxon>Pseudomonadati</taxon>
        <taxon>Bacteroidota</taxon>
        <taxon>Bacteroidia</taxon>
        <taxon>Bacteroidales</taxon>
        <taxon>Prevotellaceae</taxon>
        <taxon>Segatella</taxon>
    </lineage>
</organism>
<proteinExistence type="predicted"/>
<reference evidence="2 3" key="1">
    <citation type="submission" date="2013-08" db="EMBL/GenBank/DDBJ databases">
        <authorList>
            <person name="Durkin A.S."/>
            <person name="Haft D.R."/>
            <person name="McCorrison J."/>
            <person name="Torralba M."/>
            <person name="Gillis M."/>
            <person name="Haft D.H."/>
            <person name="Methe B."/>
            <person name="Sutton G."/>
            <person name="Nelson K.E."/>
        </authorList>
    </citation>
    <scope>NUCLEOTIDE SEQUENCE [LARGE SCALE GENOMIC DNA]</scope>
    <source>
        <strain evidence="2 3">F0067</strain>
    </source>
</reference>
<keyword evidence="3" id="KW-1185">Reference proteome</keyword>
<protein>
    <recommendedName>
        <fullName evidence="1">DUF6850 domain-containing protein</fullName>
    </recommendedName>
</protein>
<feature type="domain" description="DUF6850" evidence="1">
    <location>
        <begin position="97"/>
        <end position="530"/>
    </location>
</feature>
<dbReference type="EMBL" id="AWEY01000020">
    <property type="protein sequence ID" value="ERK39401.1"/>
    <property type="molecule type" value="Genomic_DNA"/>
</dbReference>
<dbReference type="Pfam" id="PF21012">
    <property type="entry name" value="DUF6850"/>
    <property type="match status" value="1"/>
</dbReference>
<name>U2P5G8_9BACT</name>
<dbReference type="Proteomes" id="UP000016648">
    <property type="component" value="Unassembled WGS sequence"/>
</dbReference>
<evidence type="ECO:0000313" key="2">
    <source>
        <dbReference type="EMBL" id="ERK39401.1"/>
    </source>
</evidence>
<dbReference type="RefSeq" id="WP_021589547.1">
    <property type="nucleotide sequence ID" value="NZ_AWEY01000020.1"/>
</dbReference>